<accession>A0A4Y7K0A3</accession>
<dbReference type="EMBL" id="CM010720">
    <property type="protein sequence ID" value="RZC65681.1"/>
    <property type="molecule type" value="Genomic_DNA"/>
</dbReference>
<dbReference type="Gramene" id="RZC65681">
    <property type="protein sequence ID" value="RZC65681"/>
    <property type="gene ID" value="C5167_009369"/>
</dbReference>
<organism evidence="1 2">
    <name type="scientific">Papaver somniferum</name>
    <name type="common">Opium poppy</name>
    <dbReference type="NCBI Taxonomy" id="3469"/>
    <lineage>
        <taxon>Eukaryota</taxon>
        <taxon>Viridiplantae</taxon>
        <taxon>Streptophyta</taxon>
        <taxon>Embryophyta</taxon>
        <taxon>Tracheophyta</taxon>
        <taxon>Spermatophyta</taxon>
        <taxon>Magnoliopsida</taxon>
        <taxon>Ranunculales</taxon>
        <taxon>Papaveraceae</taxon>
        <taxon>Papaveroideae</taxon>
        <taxon>Papaver</taxon>
    </lineage>
</organism>
<keyword evidence="2" id="KW-1185">Reference proteome</keyword>
<name>A0A4Y7K0A3_PAPSO</name>
<evidence type="ECO:0000313" key="1">
    <source>
        <dbReference type="EMBL" id="RZC65681.1"/>
    </source>
</evidence>
<protein>
    <submittedName>
        <fullName evidence="1">Uncharacterized protein</fullName>
    </submittedName>
</protein>
<dbReference type="Proteomes" id="UP000316621">
    <property type="component" value="Chromosome 6"/>
</dbReference>
<sequence length="87" mass="9925">MASNNNDSQNQQSTYLGKAMEVCNGGDTKNQWDKLPNDMVEMLLGLLPTEDIFWCQMVDQEKAWIELPAAQEYTSSGNWWINDVPII</sequence>
<proteinExistence type="predicted"/>
<reference evidence="1 2" key="1">
    <citation type="journal article" date="2018" name="Science">
        <title>The opium poppy genome and morphinan production.</title>
        <authorList>
            <person name="Guo L."/>
            <person name="Winzer T."/>
            <person name="Yang X."/>
            <person name="Li Y."/>
            <person name="Ning Z."/>
            <person name="He Z."/>
            <person name="Teodor R."/>
            <person name="Lu Y."/>
            <person name="Bowser T.A."/>
            <person name="Graham I.A."/>
            <person name="Ye K."/>
        </authorList>
    </citation>
    <scope>NUCLEOTIDE SEQUENCE [LARGE SCALE GENOMIC DNA]</scope>
    <source>
        <strain evidence="2">cv. HN1</strain>
        <tissue evidence="1">Leaves</tissue>
    </source>
</reference>
<evidence type="ECO:0000313" key="2">
    <source>
        <dbReference type="Proteomes" id="UP000316621"/>
    </source>
</evidence>
<dbReference type="AlphaFoldDB" id="A0A4Y7K0A3"/>
<gene>
    <name evidence="1" type="ORF">C5167_009369</name>
</gene>